<organism evidence="1 2">
    <name type="scientific">Conoideocrella luteorostrata</name>
    <dbReference type="NCBI Taxonomy" id="1105319"/>
    <lineage>
        <taxon>Eukaryota</taxon>
        <taxon>Fungi</taxon>
        <taxon>Dikarya</taxon>
        <taxon>Ascomycota</taxon>
        <taxon>Pezizomycotina</taxon>
        <taxon>Sordariomycetes</taxon>
        <taxon>Hypocreomycetidae</taxon>
        <taxon>Hypocreales</taxon>
        <taxon>Clavicipitaceae</taxon>
        <taxon>Conoideocrella</taxon>
    </lineage>
</organism>
<protein>
    <submittedName>
        <fullName evidence="1">Uncharacterized protein</fullName>
    </submittedName>
</protein>
<accession>A0AAJ0FUX7</accession>
<proteinExistence type="predicted"/>
<name>A0AAJ0FUX7_9HYPO</name>
<evidence type="ECO:0000313" key="1">
    <source>
        <dbReference type="EMBL" id="KAK2603654.1"/>
    </source>
</evidence>
<keyword evidence="2" id="KW-1185">Reference proteome</keyword>
<gene>
    <name evidence="1" type="ORF">QQS21_004127</name>
</gene>
<dbReference type="AlphaFoldDB" id="A0AAJ0FUX7"/>
<evidence type="ECO:0000313" key="2">
    <source>
        <dbReference type="Proteomes" id="UP001251528"/>
    </source>
</evidence>
<dbReference type="EMBL" id="JASWJB010000059">
    <property type="protein sequence ID" value="KAK2603654.1"/>
    <property type="molecule type" value="Genomic_DNA"/>
</dbReference>
<sequence>MPQSGPKITSQAQSYRAEVDRAAANCSSFFREKRANALPPNKFGALNRKSGHIRADSFNRPPPVRIPELGLLVKYGSNVTVHEAKIQMMICDTLRDHVPIPEVLGWIVDRQ</sequence>
<reference evidence="1" key="1">
    <citation type="submission" date="2023-06" db="EMBL/GenBank/DDBJ databases">
        <title>Conoideocrella luteorostrata (Hypocreales: Clavicipitaceae), a potential biocontrol fungus for elongate hemlock scale in United States Christmas tree production areas.</title>
        <authorList>
            <person name="Barrett H."/>
            <person name="Lovett B."/>
            <person name="Macias A.M."/>
            <person name="Stajich J.E."/>
            <person name="Kasson M.T."/>
        </authorList>
    </citation>
    <scope>NUCLEOTIDE SEQUENCE</scope>
    <source>
        <strain evidence="1">ARSEF 14590</strain>
    </source>
</reference>
<comment type="caution">
    <text evidence="1">The sequence shown here is derived from an EMBL/GenBank/DDBJ whole genome shotgun (WGS) entry which is preliminary data.</text>
</comment>
<dbReference type="Proteomes" id="UP001251528">
    <property type="component" value="Unassembled WGS sequence"/>
</dbReference>